<dbReference type="OrthoDB" id="1748148at2759"/>
<evidence type="ECO:0000313" key="3">
    <source>
        <dbReference type="Proteomes" id="UP000250321"/>
    </source>
</evidence>
<accession>A0A314UAK2</accession>
<dbReference type="AlphaFoldDB" id="A0A314UAK2"/>
<proteinExistence type="predicted"/>
<dbReference type="EMBL" id="PJQY01003812">
    <property type="protein sequence ID" value="PQM34467.1"/>
    <property type="molecule type" value="Genomic_DNA"/>
</dbReference>
<evidence type="ECO:0000313" key="2">
    <source>
        <dbReference type="EMBL" id="PQM34467.1"/>
    </source>
</evidence>
<evidence type="ECO:0000256" key="1">
    <source>
        <dbReference type="SAM" id="MobiDB-lite"/>
    </source>
</evidence>
<keyword evidence="3" id="KW-1185">Reference proteome</keyword>
<organism evidence="2 3">
    <name type="scientific">Prunus yedoensis var. nudiflora</name>
    <dbReference type="NCBI Taxonomy" id="2094558"/>
    <lineage>
        <taxon>Eukaryota</taxon>
        <taxon>Viridiplantae</taxon>
        <taxon>Streptophyta</taxon>
        <taxon>Embryophyta</taxon>
        <taxon>Tracheophyta</taxon>
        <taxon>Spermatophyta</taxon>
        <taxon>Magnoliopsida</taxon>
        <taxon>eudicotyledons</taxon>
        <taxon>Gunneridae</taxon>
        <taxon>Pentapetalae</taxon>
        <taxon>rosids</taxon>
        <taxon>fabids</taxon>
        <taxon>Rosales</taxon>
        <taxon>Rosaceae</taxon>
        <taxon>Amygdaloideae</taxon>
        <taxon>Amygdaleae</taxon>
        <taxon>Prunus</taxon>
    </lineage>
</organism>
<reference evidence="2 3" key="1">
    <citation type="submission" date="2018-02" db="EMBL/GenBank/DDBJ databases">
        <title>Draft genome of wild Prunus yedoensis var. nudiflora.</title>
        <authorList>
            <person name="Baek S."/>
            <person name="Kim J.-H."/>
            <person name="Choi K."/>
            <person name="Kim G.-B."/>
            <person name="Cho A."/>
            <person name="Jang H."/>
            <person name="Shin C.-H."/>
            <person name="Yu H.-J."/>
            <person name="Mun J.-H."/>
        </authorList>
    </citation>
    <scope>NUCLEOTIDE SEQUENCE [LARGE SCALE GENOMIC DNA]</scope>
    <source>
        <strain evidence="3">cv. Jeju island</strain>
        <tissue evidence="2">Leaf</tissue>
    </source>
</reference>
<dbReference type="STRING" id="2094558.A0A314UAK2"/>
<dbReference type="Proteomes" id="UP000250321">
    <property type="component" value="Unassembled WGS sequence"/>
</dbReference>
<protein>
    <submittedName>
        <fullName evidence="2">Sodium-dependent phosphate transport protein 1 chloroplastic</fullName>
    </submittedName>
</protein>
<feature type="region of interest" description="Disordered" evidence="1">
    <location>
        <begin position="8"/>
        <end position="34"/>
    </location>
</feature>
<comment type="caution">
    <text evidence="2">The sequence shown here is derived from an EMBL/GenBank/DDBJ whole genome shotgun (WGS) entry which is preliminary data.</text>
</comment>
<sequence>MNARALLYSFSPKPNIPPTDTSAPKRSFGSDSRPQTRFRFRVQIQNREHYWVLRVSGRDSGGGKRRGGKVFADVKSEAYDISESVDKFEKGLNDVPSGKEEELEEEPLAVAGASWLELFPKRWVIVVLCFSAFLLCNMDRVSLKFLLPKKKSLKL</sequence>
<gene>
    <name evidence="2" type="ORF">Pyn_22843</name>
</gene>
<feature type="compositionally biased region" description="Polar residues" evidence="1">
    <location>
        <begin position="18"/>
        <end position="34"/>
    </location>
</feature>
<name>A0A314UAK2_PRUYE</name>